<dbReference type="AlphaFoldDB" id="A0AAE1UTF8"/>
<dbReference type="InterPro" id="IPR050796">
    <property type="entry name" value="SCF_F-box_component"/>
</dbReference>
<dbReference type="InterPro" id="IPR036047">
    <property type="entry name" value="F-box-like_dom_sf"/>
</dbReference>
<dbReference type="NCBIfam" id="TIGR01640">
    <property type="entry name" value="F_box_assoc_1"/>
    <property type="match status" value="1"/>
</dbReference>
<evidence type="ECO:0000313" key="3">
    <source>
        <dbReference type="Proteomes" id="UP001291623"/>
    </source>
</evidence>
<proteinExistence type="predicted"/>
<dbReference type="PROSITE" id="PS50181">
    <property type="entry name" value="FBOX"/>
    <property type="match status" value="1"/>
</dbReference>
<dbReference type="Proteomes" id="UP001291623">
    <property type="component" value="Unassembled WGS sequence"/>
</dbReference>
<evidence type="ECO:0000313" key="2">
    <source>
        <dbReference type="EMBL" id="KAK4344123.1"/>
    </source>
</evidence>
<dbReference type="EMBL" id="JAVYJV010000020">
    <property type="protein sequence ID" value="KAK4344123.1"/>
    <property type="molecule type" value="Genomic_DNA"/>
</dbReference>
<gene>
    <name evidence="2" type="ORF">RND71_037217</name>
</gene>
<comment type="caution">
    <text evidence="2">The sequence shown here is derived from an EMBL/GenBank/DDBJ whole genome shotgun (WGS) entry which is preliminary data.</text>
</comment>
<protein>
    <recommendedName>
        <fullName evidence="1">F-box domain-containing protein</fullName>
    </recommendedName>
</protein>
<dbReference type="InterPro" id="IPR017451">
    <property type="entry name" value="F-box-assoc_interact_dom"/>
</dbReference>
<name>A0AAE1UTF8_9SOLA</name>
<organism evidence="2 3">
    <name type="scientific">Anisodus tanguticus</name>
    <dbReference type="NCBI Taxonomy" id="243964"/>
    <lineage>
        <taxon>Eukaryota</taxon>
        <taxon>Viridiplantae</taxon>
        <taxon>Streptophyta</taxon>
        <taxon>Embryophyta</taxon>
        <taxon>Tracheophyta</taxon>
        <taxon>Spermatophyta</taxon>
        <taxon>Magnoliopsida</taxon>
        <taxon>eudicotyledons</taxon>
        <taxon>Gunneridae</taxon>
        <taxon>Pentapetalae</taxon>
        <taxon>asterids</taxon>
        <taxon>lamiids</taxon>
        <taxon>Solanales</taxon>
        <taxon>Solanaceae</taxon>
        <taxon>Solanoideae</taxon>
        <taxon>Hyoscyameae</taxon>
        <taxon>Anisodus</taxon>
    </lineage>
</organism>
<dbReference type="SUPFAM" id="SSF81383">
    <property type="entry name" value="F-box domain"/>
    <property type="match status" value="1"/>
</dbReference>
<dbReference type="PANTHER" id="PTHR31672">
    <property type="entry name" value="BNACNNG10540D PROTEIN"/>
    <property type="match status" value="1"/>
</dbReference>
<dbReference type="Gene3D" id="1.20.1280.50">
    <property type="match status" value="1"/>
</dbReference>
<dbReference type="Pfam" id="PF07734">
    <property type="entry name" value="FBA_1"/>
    <property type="match status" value="1"/>
</dbReference>
<reference evidence="2" key="1">
    <citation type="submission" date="2023-12" db="EMBL/GenBank/DDBJ databases">
        <title>Genome assembly of Anisodus tanguticus.</title>
        <authorList>
            <person name="Wang Y.-J."/>
        </authorList>
    </citation>
    <scope>NUCLEOTIDE SEQUENCE</scope>
    <source>
        <strain evidence="2">KB-2021</strain>
        <tissue evidence="2">Leaf</tissue>
    </source>
</reference>
<dbReference type="SMART" id="SM00256">
    <property type="entry name" value="FBOX"/>
    <property type="match status" value="1"/>
</dbReference>
<dbReference type="InterPro" id="IPR006527">
    <property type="entry name" value="F-box-assoc_dom_typ1"/>
</dbReference>
<feature type="domain" description="F-box" evidence="1">
    <location>
        <begin position="1"/>
        <end position="46"/>
    </location>
</feature>
<sequence>MSTYIPEEMIVQIFSRLPPKSLLRFRCLSKSWNSLISSPEFIWQHTQQSILQKPSSGAIIRYFSTTQRKEKYLILLRDESADADTVITLGSPFNGRVQYYCRIVGICNGVLCLSDDLFGHENLLVLWNPRINRCLTIPNPPLCCNNLGTYMFVFGFGFAIKTRDYKVVKMVYARGNGEYLVPPKVEVYALGSGIWKEFDGFIPDFGVIEYSWTQAIVCGKVHWAAYKRTRERKVENLIIVFDLNEEIFQELSLPEILVNELPTNLNAAECRESLAVYQYDTRDWSSRCSIWVMKRYGDTESWRKEYNVVLGNRHMGMVLGFHNDSSILFTDTTGTLTAYNPETHNRERHGILGTRYSFYFDSYKESLVLLDKGELLSPFDVAYEETTDDDEDAEKMAPRRRERWMHYDMHQYLTAFLGDRNI</sequence>
<dbReference type="PANTHER" id="PTHR31672:SF10">
    <property type="entry name" value="F-BOX DOMAIN-CONTAINING PROTEIN"/>
    <property type="match status" value="1"/>
</dbReference>
<evidence type="ECO:0000259" key="1">
    <source>
        <dbReference type="PROSITE" id="PS50181"/>
    </source>
</evidence>
<accession>A0AAE1UTF8</accession>
<dbReference type="CDD" id="cd22157">
    <property type="entry name" value="F-box_AtFBW1-like"/>
    <property type="match status" value="1"/>
</dbReference>
<dbReference type="Pfam" id="PF00646">
    <property type="entry name" value="F-box"/>
    <property type="match status" value="1"/>
</dbReference>
<keyword evidence="3" id="KW-1185">Reference proteome</keyword>
<dbReference type="InterPro" id="IPR001810">
    <property type="entry name" value="F-box_dom"/>
</dbReference>